<gene>
    <name evidence="2" type="ORF">A2G96_01315</name>
</gene>
<keyword evidence="3" id="KW-1185">Reference proteome</keyword>
<accession>A0A142JEH8</accession>
<name>A0A142JEH8_9BURK</name>
<evidence type="ECO:0000313" key="3">
    <source>
        <dbReference type="Proteomes" id="UP000075238"/>
    </source>
</evidence>
<sequence length="107" mass="11578">MSLKPLLVRSVDLVAVLLALDGIIYAAALLLTPFQRGDLYTGAPVVYLAAALLVAASLLLLGLAMLLIAWFRRHRYRRRLAASYIAGAMVFALGLALGHGWIAFRLS</sequence>
<reference evidence="2 3" key="1">
    <citation type="submission" date="2016-03" db="EMBL/GenBank/DDBJ databases">
        <title>Complete genome sequence of a novel chlorpyrifos degrading bacterium, Cupriavidus nantongensis sp. X1.</title>
        <authorList>
            <person name="Fang L."/>
        </authorList>
    </citation>
    <scope>NUCLEOTIDE SEQUENCE [LARGE SCALE GENOMIC DNA]</scope>
    <source>
        <strain evidence="2 3">X1</strain>
    </source>
</reference>
<keyword evidence="1" id="KW-0812">Transmembrane</keyword>
<feature type="transmembrane region" description="Helical" evidence="1">
    <location>
        <begin position="46"/>
        <end position="71"/>
    </location>
</feature>
<dbReference type="AlphaFoldDB" id="A0A142JEH8"/>
<feature type="transmembrane region" description="Helical" evidence="1">
    <location>
        <begin position="12"/>
        <end position="34"/>
    </location>
</feature>
<dbReference type="Proteomes" id="UP000075238">
    <property type="component" value="Chromosome 1"/>
</dbReference>
<dbReference type="RefSeq" id="WP_062796065.1">
    <property type="nucleotide sequence ID" value="NZ_CP014844.1"/>
</dbReference>
<keyword evidence="1" id="KW-0472">Membrane</keyword>
<proteinExistence type="predicted"/>
<organism evidence="2 3">
    <name type="scientific">Cupriavidus nantongensis</name>
    <dbReference type="NCBI Taxonomy" id="1796606"/>
    <lineage>
        <taxon>Bacteria</taxon>
        <taxon>Pseudomonadati</taxon>
        <taxon>Pseudomonadota</taxon>
        <taxon>Betaproteobacteria</taxon>
        <taxon>Burkholderiales</taxon>
        <taxon>Burkholderiaceae</taxon>
        <taxon>Cupriavidus</taxon>
    </lineage>
</organism>
<feature type="transmembrane region" description="Helical" evidence="1">
    <location>
        <begin position="83"/>
        <end position="104"/>
    </location>
</feature>
<dbReference type="EMBL" id="CP014844">
    <property type="protein sequence ID" value="AMR76490.1"/>
    <property type="molecule type" value="Genomic_DNA"/>
</dbReference>
<keyword evidence="1" id="KW-1133">Transmembrane helix</keyword>
<evidence type="ECO:0000256" key="1">
    <source>
        <dbReference type="SAM" id="Phobius"/>
    </source>
</evidence>
<evidence type="ECO:0000313" key="2">
    <source>
        <dbReference type="EMBL" id="AMR76490.1"/>
    </source>
</evidence>
<protein>
    <submittedName>
        <fullName evidence="2">Uncharacterized protein</fullName>
    </submittedName>
</protein>
<dbReference type="KEGG" id="cnan:A2G96_01315"/>